<gene>
    <name evidence="3" type="ORF">NCTC5386_00701</name>
</gene>
<dbReference type="EMBL" id="CABEHT010000001">
    <property type="protein sequence ID" value="VTS12864.1"/>
    <property type="molecule type" value="Genomic_DNA"/>
</dbReference>
<feature type="transmembrane region" description="Helical" evidence="1">
    <location>
        <begin position="6"/>
        <end position="25"/>
    </location>
</feature>
<keyword evidence="1" id="KW-1133">Transmembrane helix</keyword>
<dbReference type="InterPro" id="IPR040829">
    <property type="entry name" value="Cap16_NUDIX"/>
</dbReference>
<accession>A0A4U9XI49</accession>
<proteinExistence type="predicted"/>
<sequence length="235" mass="27901">MLENIGINLISSGICFLIGIFAANYRRIGLFVKSLMHRSEDIRFSIAYLYKIKIDDKYLLIKGSKIEQLQPVGGVYKVCSSFSTIERKLNIIFENKRGFYEKEDLRFCTKGKNISKVLNWFDSRENREVAVYREFYEEIIKNNILPIEVLSSMRIEFLKQIKPKMAYSKYFKKNEILLFDIYEIHLTNEYIDMIYKYVKEENDLIKLVDREDIEKECVDIRGKSFKIGAHSQYII</sequence>
<reference evidence="3 4" key="1">
    <citation type="submission" date="2019-05" db="EMBL/GenBank/DDBJ databases">
        <authorList>
            <consortium name="Pathogen Informatics"/>
        </authorList>
    </citation>
    <scope>NUCLEOTIDE SEQUENCE [LARGE SCALE GENOMIC DNA]</scope>
    <source>
        <strain evidence="3 4">NCTC5386</strain>
    </source>
</reference>
<dbReference type="Pfam" id="PF18167">
    <property type="entry name" value="Sa_NUDIX"/>
    <property type="match status" value="1"/>
</dbReference>
<keyword evidence="1" id="KW-0812">Transmembrane</keyword>
<keyword evidence="1" id="KW-0472">Membrane</keyword>
<dbReference type="AlphaFoldDB" id="A0A4U9XI49"/>
<name>A0A4U9XI49_9STRE</name>
<evidence type="ECO:0000256" key="1">
    <source>
        <dbReference type="SAM" id="Phobius"/>
    </source>
</evidence>
<dbReference type="RefSeq" id="WP_077322197.1">
    <property type="nucleotide sequence ID" value="NZ_CABEHT010000001.1"/>
</dbReference>
<evidence type="ECO:0000313" key="3">
    <source>
        <dbReference type="EMBL" id="VTS12864.1"/>
    </source>
</evidence>
<organism evidence="3 4">
    <name type="scientific">Streptococcus pseudoporcinus</name>
    <dbReference type="NCBI Taxonomy" id="361101"/>
    <lineage>
        <taxon>Bacteria</taxon>
        <taxon>Bacillati</taxon>
        <taxon>Bacillota</taxon>
        <taxon>Bacilli</taxon>
        <taxon>Lactobacillales</taxon>
        <taxon>Streptococcaceae</taxon>
        <taxon>Streptococcus</taxon>
    </lineage>
</organism>
<protein>
    <recommendedName>
        <fullName evidence="2">CD-NTase-associated protein 16 NUDIX domain-containing protein</fullName>
    </recommendedName>
</protein>
<evidence type="ECO:0000259" key="2">
    <source>
        <dbReference type="Pfam" id="PF18167"/>
    </source>
</evidence>
<dbReference type="Proteomes" id="UP000394068">
    <property type="component" value="Unassembled WGS sequence"/>
</dbReference>
<feature type="domain" description="CD-NTase-associated protein 16 NUDIX" evidence="2">
    <location>
        <begin position="41"/>
        <end position="235"/>
    </location>
</feature>
<evidence type="ECO:0000313" key="4">
    <source>
        <dbReference type="Proteomes" id="UP000394068"/>
    </source>
</evidence>